<comment type="similarity">
    <text evidence="1">Belongs to the leucine-binding protein family.</text>
</comment>
<dbReference type="GO" id="GO:0006865">
    <property type="term" value="P:amino acid transport"/>
    <property type="evidence" value="ECO:0007669"/>
    <property type="project" value="UniProtKB-KW"/>
</dbReference>
<dbReference type="AlphaFoldDB" id="A0A917C7Z8"/>
<keyword evidence="3" id="KW-0029">Amino-acid transport</keyword>
<evidence type="ECO:0000256" key="4">
    <source>
        <dbReference type="SAM" id="MobiDB-lite"/>
    </source>
</evidence>
<dbReference type="InterPro" id="IPR051010">
    <property type="entry name" value="BCAA_transport"/>
</dbReference>
<name>A0A917C7Z8_9HYPH</name>
<dbReference type="PANTHER" id="PTHR30483:SF6">
    <property type="entry name" value="PERIPLASMIC BINDING PROTEIN OF ABC TRANSPORTER FOR NATURAL AMINO ACIDS"/>
    <property type="match status" value="1"/>
</dbReference>
<dbReference type="PANTHER" id="PTHR30483">
    <property type="entry name" value="LEUCINE-SPECIFIC-BINDING PROTEIN"/>
    <property type="match status" value="1"/>
</dbReference>
<protein>
    <submittedName>
        <fullName evidence="6">Penicillin-binding protein activator</fullName>
    </submittedName>
</protein>
<feature type="domain" description="Leucine-binding protein" evidence="5">
    <location>
        <begin position="84"/>
        <end position="402"/>
    </location>
</feature>
<keyword evidence="2" id="KW-0732">Signal</keyword>
<dbReference type="PROSITE" id="PS51318">
    <property type="entry name" value="TAT"/>
    <property type="match status" value="1"/>
</dbReference>
<keyword evidence="7" id="KW-1185">Reference proteome</keyword>
<evidence type="ECO:0000256" key="3">
    <source>
        <dbReference type="ARBA" id="ARBA00022970"/>
    </source>
</evidence>
<keyword evidence="3" id="KW-0813">Transport</keyword>
<feature type="region of interest" description="Disordered" evidence="4">
    <location>
        <begin position="1"/>
        <end position="24"/>
    </location>
</feature>
<dbReference type="Proteomes" id="UP000606044">
    <property type="component" value="Unassembled WGS sequence"/>
</dbReference>
<dbReference type="InterPro" id="IPR028081">
    <property type="entry name" value="Leu-bd"/>
</dbReference>
<proteinExistence type="inferred from homology"/>
<sequence length="419" mass="43119">MTDRVLPPGLPTPLSPAPNSRPGLSRRALLSRGLTLAGSVSAASLLAACAGGDAPLSANGPQGAPTTAVTSQPMAAASGPVVALILPLGAQGNAALAGQALKNAAELAMAEMGQAPFQLVIKDDGGTSQGARQAAEQAINEGARIILGPLFATSVGAAAQAARPRGVPVVAFSTDTNVAGNGVFLLSFLPQSDVDRIIRYTAGEGKKSFAGLLPENAYGTVVQGAFQQTVSAVGGRVMALERYTPARLADAVRRIADVQSQTDAILIPDSAESVISVVPQLVSAGIDLKRVRLLGTGLWDEPRLFSVPQMEGAQFAAPEATGWRSFSERYRARYGNEPVRTATLAYDAVSLVGAIVRTQGADGLNTTTLTNPSGFAGVDGPFRLRLDGTNERSLAVMEIRGGQITMVSPPPRTFASAQL</sequence>
<reference evidence="6" key="2">
    <citation type="submission" date="2020-09" db="EMBL/GenBank/DDBJ databases">
        <authorList>
            <person name="Sun Q."/>
            <person name="Sedlacek I."/>
        </authorList>
    </citation>
    <scope>NUCLEOTIDE SEQUENCE</scope>
    <source>
        <strain evidence="6">CCM 7897</strain>
    </source>
</reference>
<evidence type="ECO:0000313" key="7">
    <source>
        <dbReference type="Proteomes" id="UP000606044"/>
    </source>
</evidence>
<dbReference type="InterPro" id="IPR006311">
    <property type="entry name" value="TAT_signal"/>
</dbReference>
<dbReference type="RefSeq" id="WP_244644551.1">
    <property type="nucleotide sequence ID" value="NZ_BMCT01000006.1"/>
</dbReference>
<dbReference type="CDD" id="cd06339">
    <property type="entry name" value="PBP1_YraM_LppC_lipoprotein-like"/>
    <property type="match status" value="1"/>
</dbReference>
<dbReference type="Gene3D" id="3.40.50.2300">
    <property type="match status" value="2"/>
</dbReference>
<organism evidence="6 7">
    <name type="scientific">Azorhizobium oxalatiphilum</name>
    <dbReference type="NCBI Taxonomy" id="980631"/>
    <lineage>
        <taxon>Bacteria</taxon>
        <taxon>Pseudomonadati</taxon>
        <taxon>Pseudomonadota</taxon>
        <taxon>Alphaproteobacteria</taxon>
        <taxon>Hyphomicrobiales</taxon>
        <taxon>Xanthobacteraceae</taxon>
        <taxon>Azorhizobium</taxon>
    </lineage>
</organism>
<dbReference type="InterPro" id="IPR028082">
    <property type="entry name" value="Peripla_BP_I"/>
</dbReference>
<accession>A0A917C7Z8</accession>
<evidence type="ECO:0000313" key="6">
    <source>
        <dbReference type="EMBL" id="GGF75579.1"/>
    </source>
</evidence>
<dbReference type="Pfam" id="PF13458">
    <property type="entry name" value="Peripla_BP_6"/>
    <property type="match status" value="1"/>
</dbReference>
<gene>
    <name evidence="6" type="ORF">GCM10007301_39390</name>
</gene>
<evidence type="ECO:0000256" key="1">
    <source>
        <dbReference type="ARBA" id="ARBA00010062"/>
    </source>
</evidence>
<evidence type="ECO:0000256" key="2">
    <source>
        <dbReference type="ARBA" id="ARBA00022729"/>
    </source>
</evidence>
<evidence type="ECO:0000259" key="5">
    <source>
        <dbReference type="Pfam" id="PF13458"/>
    </source>
</evidence>
<comment type="caution">
    <text evidence="6">The sequence shown here is derived from an EMBL/GenBank/DDBJ whole genome shotgun (WGS) entry which is preliminary data.</text>
</comment>
<reference evidence="6" key="1">
    <citation type="journal article" date="2014" name="Int. J. Syst. Evol. Microbiol.">
        <title>Complete genome sequence of Corynebacterium casei LMG S-19264T (=DSM 44701T), isolated from a smear-ripened cheese.</title>
        <authorList>
            <consortium name="US DOE Joint Genome Institute (JGI-PGF)"/>
            <person name="Walter F."/>
            <person name="Albersmeier A."/>
            <person name="Kalinowski J."/>
            <person name="Ruckert C."/>
        </authorList>
    </citation>
    <scope>NUCLEOTIDE SEQUENCE</scope>
    <source>
        <strain evidence="6">CCM 7897</strain>
    </source>
</reference>
<dbReference type="SUPFAM" id="SSF53822">
    <property type="entry name" value="Periplasmic binding protein-like I"/>
    <property type="match status" value="1"/>
</dbReference>
<dbReference type="EMBL" id="BMCT01000006">
    <property type="protein sequence ID" value="GGF75579.1"/>
    <property type="molecule type" value="Genomic_DNA"/>
</dbReference>